<evidence type="ECO:0000259" key="1">
    <source>
        <dbReference type="Pfam" id="PF00534"/>
    </source>
</evidence>
<feature type="domain" description="Glycosyl transferase family 1" evidence="1">
    <location>
        <begin position="208"/>
        <end position="345"/>
    </location>
</feature>
<dbReference type="Pfam" id="PF00534">
    <property type="entry name" value="Glycos_transf_1"/>
    <property type="match status" value="1"/>
</dbReference>
<dbReference type="Gene3D" id="3.40.50.2000">
    <property type="entry name" value="Glycogen Phosphorylase B"/>
    <property type="match status" value="2"/>
</dbReference>
<accession>A0A1H4AEB0</accession>
<dbReference type="PANTHER" id="PTHR45947">
    <property type="entry name" value="SULFOQUINOVOSYL TRANSFERASE SQD2"/>
    <property type="match status" value="1"/>
</dbReference>
<dbReference type="SUPFAM" id="SSF53756">
    <property type="entry name" value="UDP-Glycosyltransferase/glycogen phosphorylase"/>
    <property type="match status" value="1"/>
</dbReference>
<feature type="domain" description="Glycosyltransferase subfamily 4-like N-terminal" evidence="2">
    <location>
        <begin position="83"/>
        <end position="190"/>
    </location>
</feature>
<organism evidence="3 4">
    <name type="scientific">Microbulbifer marinus</name>
    <dbReference type="NCBI Taxonomy" id="658218"/>
    <lineage>
        <taxon>Bacteria</taxon>
        <taxon>Pseudomonadati</taxon>
        <taxon>Pseudomonadota</taxon>
        <taxon>Gammaproteobacteria</taxon>
        <taxon>Cellvibrionales</taxon>
        <taxon>Microbulbiferaceae</taxon>
        <taxon>Microbulbifer</taxon>
    </lineage>
</organism>
<dbReference type="RefSeq" id="WP_244506258.1">
    <property type="nucleotide sequence ID" value="NZ_FNQO01000003.1"/>
</dbReference>
<gene>
    <name evidence="3" type="ORF">SAMN05216562_2715</name>
</gene>
<keyword evidence="4" id="KW-1185">Reference proteome</keyword>
<dbReference type="InterPro" id="IPR050194">
    <property type="entry name" value="Glycosyltransferase_grp1"/>
</dbReference>
<dbReference type="InterPro" id="IPR001296">
    <property type="entry name" value="Glyco_trans_1"/>
</dbReference>
<evidence type="ECO:0000313" key="4">
    <source>
        <dbReference type="Proteomes" id="UP000198658"/>
    </source>
</evidence>
<dbReference type="CDD" id="cd03801">
    <property type="entry name" value="GT4_PimA-like"/>
    <property type="match status" value="1"/>
</dbReference>
<dbReference type="EMBL" id="FNQO01000003">
    <property type="protein sequence ID" value="SEA34088.1"/>
    <property type="molecule type" value="Genomic_DNA"/>
</dbReference>
<reference evidence="4" key="1">
    <citation type="submission" date="2016-10" db="EMBL/GenBank/DDBJ databases">
        <authorList>
            <person name="Varghese N."/>
            <person name="Submissions S."/>
        </authorList>
    </citation>
    <scope>NUCLEOTIDE SEQUENCE [LARGE SCALE GENOMIC DNA]</scope>
    <source>
        <strain evidence="4">CGMCC 1.10657</strain>
    </source>
</reference>
<keyword evidence="3" id="KW-0808">Transferase</keyword>
<proteinExistence type="predicted"/>
<dbReference type="InterPro" id="IPR028098">
    <property type="entry name" value="Glyco_trans_4-like_N"/>
</dbReference>
<dbReference type="NCBIfam" id="NF038255">
    <property type="entry name" value="exopoly_VpsD"/>
    <property type="match status" value="1"/>
</dbReference>
<sequence length="376" mass="42398">MMKKVLLVVPLSTLNWGEKNAGGVDSVCQVIIKYLGDREKTNLYYRILAIDPFSCVSYSGDVLKLSPYVEVVLCPKNESIFGFKMPSLITNLFRVRRQVRDFQPDIVHVHEAQWLIAISKKIRRIATIHSYKKICRKSVSLINDIVYERIIPRVSDIFTDAYTCVGWDLSVALECDVQKPISLIGNPVDEAYFTPGEDSKCEEVRLVTCALISRRKRIDRAIELLSVLKKSGWKVSLTVIGPNVDPDYFSQLTQQLKSSGLLHDVIFTGALSQSEIIERYRESSVGVFYSEQETFGMAPLEMLAAGLPLLTTPVGVLGYLRHDFEKVGVKFVDGKDLSQQVQKLTSLLGFNDNQAAVYLRNKFSVSGICQEYESLY</sequence>
<dbReference type="Pfam" id="PF13439">
    <property type="entry name" value="Glyco_transf_4"/>
    <property type="match status" value="1"/>
</dbReference>
<dbReference type="STRING" id="658218.SAMN05216562_2715"/>
<name>A0A1H4AEB0_9GAMM</name>
<evidence type="ECO:0000259" key="2">
    <source>
        <dbReference type="Pfam" id="PF13439"/>
    </source>
</evidence>
<evidence type="ECO:0000313" key="3">
    <source>
        <dbReference type="EMBL" id="SEA34088.1"/>
    </source>
</evidence>
<protein>
    <submittedName>
        <fullName evidence="3">Glycosyltransferase involved in cell wall bisynthesis</fullName>
    </submittedName>
</protein>
<dbReference type="GO" id="GO:0016758">
    <property type="term" value="F:hexosyltransferase activity"/>
    <property type="evidence" value="ECO:0007669"/>
    <property type="project" value="TreeGrafter"/>
</dbReference>
<dbReference type="Proteomes" id="UP000198658">
    <property type="component" value="Unassembled WGS sequence"/>
</dbReference>
<dbReference type="PANTHER" id="PTHR45947:SF3">
    <property type="entry name" value="SULFOQUINOVOSYL TRANSFERASE SQD2"/>
    <property type="match status" value="1"/>
</dbReference>
<dbReference type="AlphaFoldDB" id="A0A1H4AEB0"/>